<dbReference type="Proteomes" id="UP000008794">
    <property type="component" value="Chromosome"/>
</dbReference>
<evidence type="ECO:0000256" key="3">
    <source>
        <dbReference type="SAM" id="SignalP"/>
    </source>
</evidence>
<dbReference type="OrthoDB" id="1071014at2"/>
<dbReference type="STRING" id="717959.AL1_12910"/>
<dbReference type="GeneID" id="92757918"/>
<dbReference type="KEGG" id="ash:AL1_12910"/>
<evidence type="ECO:0000313" key="5">
    <source>
        <dbReference type="EMBL" id="CBK63760.1"/>
    </source>
</evidence>
<name>D4ILE8_9BACT</name>
<evidence type="ECO:0000256" key="1">
    <source>
        <dbReference type="SAM" id="Coils"/>
    </source>
</evidence>
<gene>
    <name evidence="5" type="ORF">AL1_12910</name>
</gene>
<reference evidence="5 6" key="1">
    <citation type="submission" date="2010-03" db="EMBL/GenBank/DDBJ databases">
        <title>The genome sequence of Alistipes shahii WAL 8301.</title>
        <authorList>
            <consortium name="metaHIT consortium -- http://www.metahit.eu/"/>
            <person name="Pajon A."/>
            <person name="Turner K."/>
            <person name="Parkhill J."/>
        </authorList>
    </citation>
    <scope>NUCLEOTIDE SEQUENCE [LARGE SCALE GENOMIC DNA]</scope>
    <source>
        <strain evidence="5 6">WAL 8301</strain>
    </source>
</reference>
<dbReference type="HOGENOM" id="CLU_565795_0_0_10"/>
<feature type="chain" id="PRO_5003059171" description="DUF4988 domain-containing protein" evidence="3">
    <location>
        <begin position="19"/>
        <end position="482"/>
    </location>
</feature>
<keyword evidence="1" id="KW-0175">Coiled coil</keyword>
<evidence type="ECO:0000259" key="4">
    <source>
        <dbReference type="Pfam" id="PF16378"/>
    </source>
</evidence>
<feature type="coiled-coil region" evidence="1">
    <location>
        <begin position="33"/>
        <end position="67"/>
    </location>
</feature>
<protein>
    <recommendedName>
        <fullName evidence="4">DUF4988 domain-containing protein</fullName>
    </recommendedName>
</protein>
<feature type="domain" description="DUF4988" evidence="4">
    <location>
        <begin position="29"/>
        <end position="227"/>
    </location>
</feature>
<feature type="signal peptide" evidence="3">
    <location>
        <begin position="1"/>
        <end position="18"/>
    </location>
</feature>
<reference evidence="5 6" key="2">
    <citation type="submission" date="2010-03" db="EMBL/GenBank/DDBJ databases">
        <authorList>
            <person name="Pajon A."/>
        </authorList>
    </citation>
    <scope>NUCLEOTIDE SEQUENCE [LARGE SCALE GENOMIC DNA]</scope>
    <source>
        <strain evidence="5 6">WAL 8301</strain>
    </source>
</reference>
<keyword evidence="3" id="KW-0732">Signal</keyword>
<dbReference type="PATRIC" id="fig|717959.3.peg.2961"/>
<organism evidence="5 6">
    <name type="scientific">Alistipes shahii WAL 8301</name>
    <dbReference type="NCBI Taxonomy" id="717959"/>
    <lineage>
        <taxon>Bacteria</taxon>
        <taxon>Pseudomonadati</taxon>
        <taxon>Bacteroidota</taxon>
        <taxon>Bacteroidia</taxon>
        <taxon>Bacteroidales</taxon>
        <taxon>Rikenellaceae</taxon>
        <taxon>Alistipes</taxon>
    </lineage>
</organism>
<evidence type="ECO:0000313" key="6">
    <source>
        <dbReference type="Proteomes" id="UP000008794"/>
    </source>
</evidence>
<feature type="region of interest" description="Disordered" evidence="2">
    <location>
        <begin position="147"/>
        <end position="170"/>
    </location>
</feature>
<dbReference type="PROSITE" id="PS51257">
    <property type="entry name" value="PROKAR_LIPOPROTEIN"/>
    <property type="match status" value="1"/>
</dbReference>
<dbReference type="RefSeq" id="WP_015546661.1">
    <property type="nucleotide sequence ID" value="NC_021030.1"/>
</dbReference>
<dbReference type="InterPro" id="IPR032149">
    <property type="entry name" value="DUF4988"/>
</dbReference>
<dbReference type="InterPro" id="IPR032675">
    <property type="entry name" value="LRR_dom_sf"/>
</dbReference>
<dbReference type="BioCyc" id="ASHA717959:AL1_RS06010-MONOMER"/>
<dbReference type="Gene3D" id="3.40.50.12480">
    <property type="match status" value="1"/>
</dbReference>
<proteinExistence type="predicted"/>
<dbReference type="Gene3D" id="3.80.10.10">
    <property type="entry name" value="Ribonuclease Inhibitor"/>
    <property type="match status" value="1"/>
</dbReference>
<keyword evidence="6" id="KW-1185">Reference proteome</keyword>
<dbReference type="EMBL" id="FP929032">
    <property type="protein sequence ID" value="CBK63760.1"/>
    <property type="molecule type" value="Genomic_DNA"/>
</dbReference>
<accession>D4ILE8</accession>
<evidence type="ECO:0000256" key="2">
    <source>
        <dbReference type="SAM" id="MobiDB-lite"/>
    </source>
</evidence>
<sequence length="482" mass="53568">MKTKLHYIIMLFCLIVSAGCSDDYDDSKLWDSINGLENRVAKLEELCKQMNTNISSLQEIVTALQKNESIKSVATLPDGSGYLITFSSGKTITIYHGNNGEDGKDGYNGTDGVTPTISVRKDTDGIYYWTVNNDWLLVDGKKVKAEGTDGIDGEPGKDGEDGTNGKDGITPQFKITDGYWYISYDNELSWTKLGKATGDSGLNGSDGDNFFKGVSIEDGYVCFTLNDTDSTVIKLPFVSESELTVEVKEPGTLNSLLTLEQKRSLINIKVIGEINKADIRTIDNMNMIEIVDLSNAIYSEGTSIYTMFNLNPMDEPANGNKTLRKFISFKNVKSYESSFSGCRNLEELIITADSCGYGLSLKLRYCYNRKTIKFLEGITYIPSQSCDFPQIILPKSTQKVSKYAFSYNNMYGGDIMDIDTVICLATIPPKIWGDSSGNNYEANSFYQYTVDNITLKVPKESLNNYKIAAGWKDFKTILPLEE</sequence>
<dbReference type="AlphaFoldDB" id="D4ILE8"/>
<feature type="compositionally biased region" description="Basic and acidic residues" evidence="2">
    <location>
        <begin position="154"/>
        <end position="164"/>
    </location>
</feature>
<dbReference type="Pfam" id="PF16378">
    <property type="entry name" value="DUF4988"/>
    <property type="match status" value="1"/>
</dbReference>